<evidence type="ECO:0000313" key="7">
    <source>
        <dbReference type="Proteomes" id="UP000306236"/>
    </source>
</evidence>
<keyword evidence="2" id="KW-0645">Protease</keyword>
<sequence>MQALLEDEKPRLSLLGANQKLPANEATSQEVVSYSKPSMRIDSRTLMMSDVVVTAMGYLGKPYVYGQSSLDGGFDCSGFVLSLYERSMGHTLPRTAAQQASATNTIARSDLEPGDLVFFNTLRRQFSHVGIYIGEGRFIHSPRAGASIRIESMSSSYWQKRFNGARRVIPEESMRVASNSQ</sequence>
<evidence type="ECO:0000256" key="1">
    <source>
        <dbReference type="ARBA" id="ARBA00007074"/>
    </source>
</evidence>
<keyword evidence="4" id="KW-0788">Thiol protease</keyword>
<dbReference type="Pfam" id="PF00877">
    <property type="entry name" value="NLPC_P60"/>
    <property type="match status" value="1"/>
</dbReference>
<evidence type="ECO:0000256" key="4">
    <source>
        <dbReference type="ARBA" id="ARBA00022807"/>
    </source>
</evidence>
<comment type="similarity">
    <text evidence="1">Belongs to the peptidase C40 family.</text>
</comment>
<feature type="domain" description="NlpC/P60" evidence="5">
    <location>
        <begin position="45"/>
        <end position="169"/>
    </location>
</feature>
<evidence type="ECO:0000256" key="3">
    <source>
        <dbReference type="ARBA" id="ARBA00022801"/>
    </source>
</evidence>
<dbReference type="GO" id="GO:0008234">
    <property type="term" value="F:cysteine-type peptidase activity"/>
    <property type="evidence" value="ECO:0007669"/>
    <property type="project" value="UniProtKB-KW"/>
</dbReference>
<dbReference type="GO" id="GO:0006508">
    <property type="term" value="P:proteolysis"/>
    <property type="evidence" value="ECO:0007669"/>
    <property type="project" value="UniProtKB-KW"/>
</dbReference>
<dbReference type="InterPro" id="IPR000064">
    <property type="entry name" value="NLP_P60_dom"/>
</dbReference>
<dbReference type="OrthoDB" id="9807055at2"/>
<dbReference type="PANTHER" id="PTHR47053:SF1">
    <property type="entry name" value="MUREIN DD-ENDOPEPTIDASE MEPH-RELATED"/>
    <property type="match status" value="1"/>
</dbReference>
<keyword evidence="3" id="KW-0378">Hydrolase</keyword>
<dbReference type="AlphaFoldDB" id="A0A4S5BUI6"/>
<gene>
    <name evidence="6" type="ORF">E8K88_01015</name>
</gene>
<reference evidence="6 7" key="1">
    <citation type="submission" date="2019-04" db="EMBL/GenBank/DDBJ databases">
        <title>Lampropedia sp YIM MLB12 draf genome.</title>
        <authorList>
            <person name="Wang Y.-X."/>
        </authorList>
    </citation>
    <scope>NUCLEOTIDE SEQUENCE [LARGE SCALE GENOMIC DNA]</scope>
    <source>
        <strain evidence="6 7">YIM MLB12</strain>
    </source>
</reference>
<dbReference type="Proteomes" id="UP000306236">
    <property type="component" value="Unassembled WGS sequence"/>
</dbReference>
<comment type="caution">
    <text evidence="6">The sequence shown here is derived from an EMBL/GenBank/DDBJ whole genome shotgun (WGS) entry which is preliminary data.</text>
</comment>
<organism evidence="6 7">
    <name type="scientific">Lampropedia aestuarii</name>
    <dbReference type="NCBI Taxonomy" id="2562762"/>
    <lineage>
        <taxon>Bacteria</taxon>
        <taxon>Pseudomonadati</taxon>
        <taxon>Pseudomonadota</taxon>
        <taxon>Betaproteobacteria</taxon>
        <taxon>Burkholderiales</taxon>
        <taxon>Comamonadaceae</taxon>
        <taxon>Lampropedia</taxon>
    </lineage>
</organism>
<dbReference type="SUPFAM" id="SSF54001">
    <property type="entry name" value="Cysteine proteinases"/>
    <property type="match status" value="1"/>
</dbReference>
<evidence type="ECO:0000313" key="6">
    <source>
        <dbReference type="EMBL" id="THJ36604.1"/>
    </source>
</evidence>
<dbReference type="EMBL" id="SSWX01000001">
    <property type="protein sequence ID" value="THJ36604.1"/>
    <property type="molecule type" value="Genomic_DNA"/>
</dbReference>
<evidence type="ECO:0000256" key="2">
    <source>
        <dbReference type="ARBA" id="ARBA00022670"/>
    </source>
</evidence>
<proteinExistence type="inferred from homology"/>
<dbReference type="PROSITE" id="PS51935">
    <property type="entry name" value="NLPC_P60"/>
    <property type="match status" value="1"/>
</dbReference>
<dbReference type="InterPro" id="IPR038765">
    <property type="entry name" value="Papain-like_cys_pep_sf"/>
</dbReference>
<dbReference type="InterPro" id="IPR051202">
    <property type="entry name" value="Peptidase_C40"/>
</dbReference>
<accession>A0A4S5BUI6</accession>
<dbReference type="PANTHER" id="PTHR47053">
    <property type="entry name" value="MUREIN DD-ENDOPEPTIDASE MEPH-RELATED"/>
    <property type="match status" value="1"/>
</dbReference>
<protein>
    <submittedName>
        <fullName evidence="6">NlpC/P60 family protein</fullName>
    </submittedName>
</protein>
<evidence type="ECO:0000259" key="5">
    <source>
        <dbReference type="PROSITE" id="PS51935"/>
    </source>
</evidence>
<keyword evidence="7" id="KW-1185">Reference proteome</keyword>
<name>A0A4S5BUI6_9BURK</name>
<dbReference type="Gene3D" id="3.90.1720.10">
    <property type="entry name" value="endopeptidase domain like (from Nostoc punctiforme)"/>
    <property type="match status" value="1"/>
</dbReference>